<dbReference type="PANTHER" id="PTHR43861:SF1">
    <property type="entry name" value="TRANS-ACONITATE 2-METHYLTRANSFERASE"/>
    <property type="match status" value="1"/>
</dbReference>
<gene>
    <name evidence="4" type="ORF">HDF16_005550</name>
</gene>
<evidence type="ECO:0000313" key="4">
    <source>
        <dbReference type="EMBL" id="MBB5060814.1"/>
    </source>
</evidence>
<dbReference type="InterPro" id="IPR029063">
    <property type="entry name" value="SAM-dependent_MTases_sf"/>
</dbReference>
<reference evidence="4 5" key="1">
    <citation type="submission" date="2020-08" db="EMBL/GenBank/DDBJ databases">
        <title>Genomic Encyclopedia of Type Strains, Phase IV (KMG-V): Genome sequencing to study the core and pangenomes of soil and plant-associated prokaryotes.</title>
        <authorList>
            <person name="Whitman W."/>
        </authorList>
    </citation>
    <scope>NUCLEOTIDE SEQUENCE [LARGE SCALE GENOMIC DNA]</scope>
    <source>
        <strain evidence="4 5">M8UP14</strain>
    </source>
</reference>
<name>A0A7W8E6X5_9BACT</name>
<dbReference type="InterPro" id="IPR041698">
    <property type="entry name" value="Methyltransf_25"/>
</dbReference>
<dbReference type="SUPFAM" id="SSF53335">
    <property type="entry name" value="S-adenosyl-L-methionine-dependent methyltransferases"/>
    <property type="match status" value="1"/>
</dbReference>
<dbReference type="Gene3D" id="3.40.50.150">
    <property type="entry name" value="Vaccinia Virus protein VP39"/>
    <property type="match status" value="1"/>
</dbReference>
<dbReference type="GO" id="GO:0008168">
    <property type="term" value="F:methyltransferase activity"/>
    <property type="evidence" value="ECO:0007669"/>
    <property type="project" value="UniProtKB-KW"/>
</dbReference>
<dbReference type="RefSeq" id="WP_184223352.1">
    <property type="nucleotide sequence ID" value="NZ_JACHIP010000020.1"/>
</dbReference>
<evidence type="ECO:0000256" key="2">
    <source>
        <dbReference type="ARBA" id="ARBA00022679"/>
    </source>
</evidence>
<keyword evidence="5" id="KW-1185">Reference proteome</keyword>
<evidence type="ECO:0000313" key="5">
    <source>
        <dbReference type="Proteomes" id="UP000540989"/>
    </source>
</evidence>
<dbReference type="CDD" id="cd02440">
    <property type="entry name" value="AdoMet_MTases"/>
    <property type="match status" value="1"/>
</dbReference>
<dbReference type="PANTHER" id="PTHR43861">
    <property type="entry name" value="TRANS-ACONITATE 2-METHYLTRANSFERASE-RELATED"/>
    <property type="match status" value="1"/>
</dbReference>
<dbReference type="AlphaFoldDB" id="A0A7W8E6X5"/>
<feature type="domain" description="Methyltransferase" evidence="3">
    <location>
        <begin position="47"/>
        <end position="144"/>
    </location>
</feature>
<dbReference type="Pfam" id="PF13649">
    <property type="entry name" value="Methyltransf_25"/>
    <property type="match status" value="1"/>
</dbReference>
<evidence type="ECO:0000256" key="1">
    <source>
        <dbReference type="ARBA" id="ARBA00022603"/>
    </source>
</evidence>
<keyword evidence="2 4" id="KW-0808">Transferase</keyword>
<protein>
    <submittedName>
        <fullName evidence="4">SAM-dependent methyltransferase</fullName>
    </submittedName>
</protein>
<keyword evidence="1 4" id="KW-0489">Methyltransferase</keyword>
<evidence type="ECO:0000259" key="3">
    <source>
        <dbReference type="Pfam" id="PF13649"/>
    </source>
</evidence>
<proteinExistence type="predicted"/>
<sequence length="253" mass="28862">MTITAFYDDLAEHYHLMFEDWDRSIVRQASILGPLLEQYSGTKAPQVLDCSCGIGTQTLGLALRGHRLIASDLSRSSVARAQREARRLGAEVQFHVADMRGLRLIPSQGFDVVLAADNALPHLLSNDDLDLASRQMFGKLRPGGVVLVSLRDYDRLIETKPTMQAPSFFGEARTRRIVHQVWDWDEGEYDLHLYLSFQASRSWLSKHYVSRYRALLREDLNTAFKKSGFVEIEWLESDMTGYYQPIVVARKPL</sequence>
<accession>A0A7W8E6X5</accession>
<dbReference type="EMBL" id="JACHIP010000020">
    <property type="protein sequence ID" value="MBB5060814.1"/>
    <property type="molecule type" value="Genomic_DNA"/>
</dbReference>
<dbReference type="GO" id="GO:0032259">
    <property type="term" value="P:methylation"/>
    <property type="evidence" value="ECO:0007669"/>
    <property type="project" value="UniProtKB-KW"/>
</dbReference>
<dbReference type="Proteomes" id="UP000540989">
    <property type="component" value="Unassembled WGS sequence"/>
</dbReference>
<comment type="caution">
    <text evidence="4">The sequence shown here is derived from an EMBL/GenBank/DDBJ whole genome shotgun (WGS) entry which is preliminary data.</text>
</comment>
<organism evidence="4 5">
    <name type="scientific">Granulicella aggregans</name>
    <dbReference type="NCBI Taxonomy" id="474949"/>
    <lineage>
        <taxon>Bacteria</taxon>
        <taxon>Pseudomonadati</taxon>
        <taxon>Acidobacteriota</taxon>
        <taxon>Terriglobia</taxon>
        <taxon>Terriglobales</taxon>
        <taxon>Acidobacteriaceae</taxon>
        <taxon>Granulicella</taxon>
    </lineage>
</organism>